<dbReference type="Gene3D" id="2.60.40.10">
    <property type="entry name" value="Immunoglobulins"/>
    <property type="match status" value="1"/>
</dbReference>
<feature type="domain" description="Fibronectin type-III" evidence="1">
    <location>
        <begin position="52"/>
        <end position="144"/>
    </location>
</feature>
<dbReference type="InterPro" id="IPR013783">
    <property type="entry name" value="Ig-like_fold"/>
</dbReference>
<organism evidence="2">
    <name type="scientific">marine metagenome</name>
    <dbReference type="NCBI Taxonomy" id="408172"/>
    <lineage>
        <taxon>unclassified sequences</taxon>
        <taxon>metagenomes</taxon>
        <taxon>ecological metagenomes</taxon>
    </lineage>
</organism>
<name>A0A382G7S2_9ZZZZ</name>
<dbReference type="SUPFAM" id="SSF49265">
    <property type="entry name" value="Fibronectin type III"/>
    <property type="match status" value="1"/>
</dbReference>
<dbReference type="EMBL" id="UINC01053885">
    <property type="protein sequence ID" value="SVB70949.1"/>
    <property type="molecule type" value="Genomic_DNA"/>
</dbReference>
<dbReference type="CDD" id="cd00063">
    <property type="entry name" value="FN3"/>
    <property type="match status" value="1"/>
</dbReference>
<sequence>MSRPVVDGVVGSGTTAMVAGLENRTTYLLQIRTVSGLGSSRATSVEARPATVPGTPTNLMAIGGTGRLSFSWNRPLDGGIAITEVWVELAAVDGDGWQSFVAGALTATANTGGLVSGWEYRVRDSYGNDLGPGRASEELRVLVR</sequence>
<protein>
    <recommendedName>
        <fullName evidence="1">Fibronectin type-III domain-containing protein</fullName>
    </recommendedName>
</protein>
<gene>
    <name evidence="2" type="ORF">METZ01_LOCUS223803</name>
</gene>
<evidence type="ECO:0000259" key="1">
    <source>
        <dbReference type="PROSITE" id="PS50853"/>
    </source>
</evidence>
<evidence type="ECO:0000313" key="2">
    <source>
        <dbReference type="EMBL" id="SVB70949.1"/>
    </source>
</evidence>
<dbReference type="InterPro" id="IPR036116">
    <property type="entry name" value="FN3_sf"/>
</dbReference>
<accession>A0A382G7S2</accession>
<proteinExistence type="predicted"/>
<dbReference type="InterPro" id="IPR003961">
    <property type="entry name" value="FN3_dom"/>
</dbReference>
<dbReference type="AlphaFoldDB" id="A0A382G7S2"/>
<reference evidence="2" key="1">
    <citation type="submission" date="2018-05" db="EMBL/GenBank/DDBJ databases">
        <authorList>
            <person name="Lanie J.A."/>
            <person name="Ng W.-L."/>
            <person name="Kazmierczak K.M."/>
            <person name="Andrzejewski T.M."/>
            <person name="Davidsen T.M."/>
            <person name="Wayne K.J."/>
            <person name="Tettelin H."/>
            <person name="Glass J.I."/>
            <person name="Rusch D."/>
            <person name="Podicherti R."/>
            <person name="Tsui H.-C.T."/>
            <person name="Winkler M.E."/>
        </authorList>
    </citation>
    <scope>NUCLEOTIDE SEQUENCE</scope>
</reference>
<dbReference type="PROSITE" id="PS50853">
    <property type="entry name" value="FN3"/>
    <property type="match status" value="1"/>
</dbReference>